<feature type="transmembrane region" description="Helical" evidence="1">
    <location>
        <begin position="57"/>
        <end position="74"/>
    </location>
</feature>
<sequence>MSKYIAAAAMAAFIGIGSAAPTLAEPSETVTKNQIQVMASQERQQPRQDNDDHDNKGLWGLTGLLGLLGLLGLAKKQRETPRREHTIPPDRR</sequence>
<accession>A0A7W3QQH5</accession>
<protein>
    <recommendedName>
        <fullName evidence="5">LPXTG cell wall anchor domain-containing protein</fullName>
    </recommendedName>
</protein>
<keyword evidence="1" id="KW-1133">Transmembrane helix</keyword>
<dbReference type="AlphaFoldDB" id="A0A7W3QQH5"/>
<evidence type="ECO:0000256" key="1">
    <source>
        <dbReference type="SAM" id="Phobius"/>
    </source>
</evidence>
<dbReference type="EMBL" id="JACJIA010000012">
    <property type="protein sequence ID" value="MBA8955646.1"/>
    <property type="molecule type" value="Genomic_DNA"/>
</dbReference>
<evidence type="ECO:0000313" key="4">
    <source>
        <dbReference type="Proteomes" id="UP000572680"/>
    </source>
</evidence>
<keyword evidence="4" id="KW-1185">Reference proteome</keyword>
<dbReference type="RefSeq" id="WP_182847713.1">
    <property type="nucleotide sequence ID" value="NZ_BAAALP010000145.1"/>
</dbReference>
<evidence type="ECO:0000313" key="3">
    <source>
        <dbReference type="EMBL" id="MBA8955646.1"/>
    </source>
</evidence>
<feature type="chain" id="PRO_5039320467" description="LPXTG cell wall anchor domain-containing protein" evidence="2">
    <location>
        <begin position="20"/>
        <end position="92"/>
    </location>
</feature>
<keyword evidence="1" id="KW-0812">Transmembrane</keyword>
<keyword evidence="1" id="KW-0472">Membrane</keyword>
<evidence type="ECO:0000256" key="2">
    <source>
        <dbReference type="SAM" id="SignalP"/>
    </source>
</evidence>
<comment type="caution">
    <text evidence="3">The sequence shown here is derived from an EMBL/GenBank/DDBJ whole genome shotgun (WGS) entry which is preliminary data.</text>
</comment>
<keyword evidence="2" id="KW-0732">Signal</keyword>
<proteinExistence type="predicted"/>
<evidence type="ECO:0008006" key="5">
    <source>
        <dbReference type="Google" id="ProtNLM"/>
    </source>
</evidence>
<organism evidence="3 4">
    <name type="scientific">Actinomadura namibiensis</name>
    <dbReference type="NCBI Taxonomy" id="182080"/>
    <lineage>
        <taxon>Bacteria</taxon>
        <taxon>Bacillati</taxon>
        <taxon>Actinomycetota</taxon>
        <taxon>Actinomycetes</taxon>
        <taxon>Streptosporangiales</taxon>
        <taxon>Thermomonosporaceae</taxon>
        <taxon>Actinomadura</taxon>
    </lineage>
</organism>
<reference evidence="3 4" key="1">
    <citation type="submission" date="2020-08" db="EMBL/GenBank/DDBJ databases">
        <title>Genomic Encyclopedia of Type Strains, Phase IV (KMG-IV): sequencing the most valuable type-strain genomes for metagenomic binning, comparative biology and taxonomic classification.</title>
        <authorList>
            <person name="Goeker M."/>
        </authorList>
    </citation>
    <scope>NUCLEOTIDE SEQUENCE [LARGE SCALE GENOMIC DNA]</scope>
    <source>
        <strain evidence="3 4">DSM 44197</strain>
    </source>
</reference>
<feature type="signal peptide" evidence="2">
    <location>
        <begin position="1"/>
        <end position="19"/>
    </location>
</feature>
<dbReference type="NCBIfam" id="NF041742">
    <property type="entry name" value="WGxxGxxG_fam"/>
    <property type="match status" value="1"/>
</dbReference>
<dbReference type="Proteomes" id="UP000572680">
    <property type="component" value="Unassembled WGS sequence"/>
</dbReference>
<name>A0A7W3QQH5_ACTNM</name>
<gene>
    <name evidence="3" type="ORF">HNR61_007322</name>
</gene>